<evidence type="ECO:0000259" key="10">
    <source>
        <dbReference type="PROSITE" id="PS51752"/>
    </source>
</evidence>
<keyword evidence="8 9" id="KW-0175">Coiled coil</keyword>
<dbReference type="Gene3D" id="2.100.10.30">
    <property type="entry name" value="Jacalin-like lectin domain"/>
    <property type="match status" value="5"/>
</dbReference>
<keyword evidence="3" id="KW-0433">Leucine-rich repeat</keyword>
<dbReference type="Gene3D" id="1.10.8.430">
    <property type="entry name" value="Helical domain of apoptotic protease-activating factors"/>
    <property type="match status" value="1"/>
</dbReference>
<dbReference type="InterPro" id="IPR041118">
    <property type="entry name" value="Rx_N"/>
</dbReference>
<dbReference type="PROSITE" id="PS51752">
    <property type="entry name" value="JACALIN_LECTIN"/>
    <property type="match status" value="4"/>
</dbReference>
<dbReference type="InterPro" id="IPR002182">
    <property type="entry name" value="NB-ARC"/>
</dbReference>
<dbReference type="Gene3D" id="1.20.5.4130">
    <property type="match status" value="1"/>
</dbReference>
<dbReference type="SUPFAM" id="SSF52540">
    <property type="entry name" value="P-loop containing nucleoside triphosphate hydrolases"/>
    <property type="match status" value="1"/>
</dbReference>
<comment type="similarity">
    <text evidence="1">Belongs to the jacalin lectin family.</text>
</comment>
<dbReference type="STRING" id="4537.A0A0E0MFV5"/>
<dbReference type="Pfam" id="PF01419">
    <property type="entry name" value="Jacalin"/>
    <property type="match status" value="5"/>
</dbReference>
<dbReference type="GO" id="GO:0030246">
    <property type="term" value="F:carbohydrate binding"/>
    <property type="evidence" value="ECO:0007669"/>
    <property type="project" value="UniProtKB-KW"/>
</dbReference>
<evidence type="ECO:0000256" key="5">
    <source>
        <dbReference type="ARBA" id="ARBA00022737"/>
    </source>
</evidence>
<dbReference type="InterPro" id="IPR036388">
    <property type="entry name" value="WH-like_DNA-bd_sf"/>
</dbReference>
<dbReference type="GO" id="GO:0002758">
    <property type="term" value="P:innate immune response-activating signaling pathway"/>
    <property type="evidence" value="ECO:0007669"/>
    <property type="project" value="UniProtKB-ARBA"/>
</dbReference>
<keyword evidence="12" id="KW-1185">Reference proteome</keyword>
<dbReference type="InterPro" id="IPR032675">
    <property type="entry name" value="LRR_dom_sf"/>
</dbReference>
<keyword evidence="7" id="KW-0611">Plant defense</keyword>
<dbReference type="OMA" id="FGHADLY"/>
<dbReference type="SUPFAM" id="SSF51101">
    <property type="entry name" value="Mannose-binding lectins"/>
    <property type="match status" value="5"/>
</dbReference>
<name>A0A0E0MFV5_ORYPU</name>
<dbReference type="Proteomes" id="UP000026962">
    <property type="component" value="Chromosome 11"/>
</dbReference>
<feature type="domain" description="Jacalin-type lectin" evidence="10">
    <location>
        <begin position="1567"/>
        <end position="1709"/>
    </location>
</feature>
<dbReference type="Pfam" id="PF23598">
    <property type="entry name" value="LRR_14"/>
    <property type="match status" value="1"/>
</dbReference>
<evidence type="ECO:0000313" key="12">
    <source>
        <dbReference type="Proteomes" id="UP000026962"/>
    </source>
</evidence>
<dbReference type="SUPFAM" id="SSF52058">
    <property type="entry name" value="L domain-like"/>
    <property type="match status" value="1"/>
</dbReference>
<feature type="domain" description="Jacalin-type lectin" evidence="10">
    <location>
        <begin position="1141"/>
        <end position="1283"/>
    </location>
</feature>
<evidence type="ECO:0000256" key="6">
    <source>
        <dbReference type="ARBA" id="ARBA00022741"/>
    </source>
</evidence>
<dbReference type="InterPro" id="IPR042197">
    <property type="entry name" value="Apaf_helical"/>
</dbReference>
<protein>
    <recommendedName>
        <fullName evidence="10">Jacalin-type lectin domain-containing protein</fullName>
    </recommendedName>
</protein>
<organism evidence="11">
    <name type="scientific">Oryza punctata</name>
    <name type="common">Red rice</name>
    <dbReference type="NCBI Taxonomy" id="4537"/>
    <lineage>
        <taxon>Eukaryota</taxon>
        <taxon>Viridiplantae</taxon>
        <taxon>Streptophyta</taxon>
        <taxon>Embryophyta</taxon>
        <taxon>Tracheophyta</taxon>
        <taxon>Spermatophyta</taxon>
        <taxon>Magnoliopsida</taxon>
        <taxon>Liliopsida</taxon>
        <taxon>Poales</taxon>
        <taxon>Poaceae</taxon>
        <taxon>BOP clade</taxon>
        <taxon>Oryzoideae</taxon>
        <taxon>Oryzeae</taxon>
        <taxon>Oryzinae</taxon>
        <taxon>Oryza</taxon>
    </lineage>
</organism>
<dbReference type="EnsemblPlants" id="OPUNC11G12670.2">
    <property type="protein sequence ID" value="OPUNC11G12670.2"/>
    <property type="gene ID" value="OPUNC11G12670"/>
</dbReference>
<dbReference type="InterPro" id="IPR001229">
    <property type="entry name" value="Jacalin-like_lectin_dom"/>
</dbReference>
<dbReference type="GO" id="GO:0043531">
    <property type="term" value="F:ADP binding"/>
    <property type="evidence" value="ECO:0007669"/>
    <property type="project" value="InterPro"/>
</dbReference>
<dbReference type="InterPro" id="IPR036404">
    <property type="entry name" value="Jacalin-like_lectin_dom_sf"/>
</dbReference>
<evidence type="ECO:0000256" key="9">
    <source>
        <dbReference type="SAM" id="Coils"/>
    </source>
</evidence>
<proteinExistence type="inferred from homology"/>
<dbReference type="Gene3D" id="3.80.10.10">
    <property type="entry name" value="Ribonuclease Inhibitor"/>
    <property type="match status" value="1"/>
</dbReference>
<keyword evidence="4" id="KW-0430">Lectin</keyword>
<reference evidence="11" key="2">
    <citation type="submission" date="2018-05" db="EMBL/GenBank/DDBJ databases">
        <title>OpunRS2 (Oryza punctata Reference Sequence Version 2).</title>
        <authorList>
            <person name="Zhang J."/>
            <person name="Kudrna D."/>
            <person name="Lee S."/>
            <person name="Talag J."/>
            <person name="Welchert J."/>
            <person name="Wing R.A."/>
        </authorList>
    </citation>
    <scope>NUCLEOTIDE SEQUENCE [LARGE SCALE GENOMIC DNA]</scope>
</reference>
<dbReference type="GO" id="GO:0009626">
    <property type="term" value="P:plant-type hypersensitive response"/>
    <property type="evidence" value="ECO:0007669"/>
    <property type="project" value="UniProtKB-ARBA"/>
</dbReference>
<dbReference type="GO" id="GO:0042742">
    <property type="term" value="P:defense response to bacterium"/>
    <property type="evidence" value="ECO:0007669"/>
    <property type="project" value="UniProtKB-ARBA"/>
</dbReference>
<comment type="similarity">
    <text evidence="2">Belongs to the disease resistance NB-LRR family.</text>
</comment>
<evidence type="ECO:0000256" key="4">
    <source>
        <dbReference type="ARBA" id="ARBA00022734"/>
    </source>
</evidence>
<dbReference type="InterPro" id="IPR033734">
    <property type="entry name" value="Jacalin-like_lectin_dom_plant"/>
</dbReference>
<feature type="coiled-coil region" evidence="9">
    <location>
        <begin position="130"/>
        <end position="157"/>
    </location>
</feature>
<dbReference type="CDD" id="cd14798">
    <property type="entry name" value="RX-CC_like"/>
    <property type="match status" value="1"/>
</dbReference>
<feature type="domain" description="Jacalin-type lectin" evidence="10">
    <location>
        <begin position="985"/>
        <end position="1128"/>
    </location>
</feature>
<sequence>MEAAAVVSASTAALNTLLPKLADLLVAGEQHSLRGSKRAVKDGVEHLESELTSIRAALEKLSDAAAAPPDQLDVQVKLWARDVRDMSYDIEDAIDSYMLREAAVAGRRRRPPPPCCCCCVVGFTSSARRRRAIAAEIERIKKEVEEVRRRRERYKIDDDHVVVVDANAVDNTPVDRRLPALYTNATSLVGVDGSMDKVIKLLSMEGEDGLIRRKLKLVAIVGPGGIGKTTLANLVYQKLHGQFERQAFVSVSQKPNVKAVLSSILCQVSQLEHEKFSSWGEKEVIDKIRDVLKDTRYFIIVDDIWDKPTWQLLKCVLIDNDHGSKIITTTRNIDVAKLCCYSDDVDGTIQKLQPLSVADSEKLLYHKVFRNERCPPQLKDISQKILKRCGGLPLAIITIASLFANRQTQTEDHWNSVCNSFHTGLESSTDVKDMHWIISLSYCDLPSPLKTCFMYLSIFPEDYIIDRDDLIWRWIAEGFIQPRQGRSLYEKGENYFDELINRNLIQPICIDVHGKAQACRVHDTILEFIASLSIEENFVAILNGQCSLSDLPKKIYRLSLQNSKDDITIPDSTERFSHVRSLWQGIDLKMPLSSFRVLRVFDLGDCSSQNIDNIGNLVHLRYLRLRGTHYNKLPKEIGNLRFLQTLDIKQTRIKELPSTGVHLTQLMRLMVDTWTKLPNGIGNMECLEHLSEIDISVYPNLMKELRNLPNLRVLEILLSTWEQSKEKQFLDCLGSMKKLETLHIFAPDISLDFMFNIDWTLQELKKFTVCVRRESEDIFNLSPDTLSGWAEFSPCSILPRWINSSLTKLSYVSIIVKILQQEDLGVLGDLPALCSLDLSVIDALEERLMILGHSGGNGQAIAFQCLANFNFASPAMVLVFRHGAMQRLQMLSFRFQLKETKVFHSDLDMGLENLTSLKTVHFGIDCRYTRLWEVQAAEVALRNATNLNLNCPTLDLSKHFERLMYWDGMEEIPDMKIFIEENVGIVKIGPWGGNRGRRYDIQVAPHHLESIRVHSDMAVHSFQFEYSDRNGQKHVAGPWGGYGGSNVHTIQLESSEVLVAVSGTFGRFTGFQNVITSLTFVTNTHSYGPYGQREGTPFHIPVQCGGCIVGFFGRAGWCFDAIGIYVNPDLQTIKDKGKVVLAKIGPCGGNGGEACDIMVPPHHLESVTICSDIVIHSLAFSYNDHNGEHRLAGLWGNRGGSNQTIQFGPSEFVTRVSGTIGSYNTPSDVVTSITLVTNVGCYGPFGQENGIPFDFPVQGNGSIVGFFGHADLYVDAIGVYVTPSMGTMKEEENVGLTKIGPFGRRGGNPFDIKVAPHQLESITISSKIVINSLAFSYRSHDKQQHIVGPWGSGGESNYTIQLGPSEFFVKVLGTFGPFGEFPIVITSLTFVTNTHHQYGPFGQGGGTPFHAPMSGNGSIVGLFGREGSCIEAFGLDKIGPCGGNGGKAHDIMMLPHRLENVTICSDIVIHSLAFSYNDNDGQHHMAGPWGGDGGNNQTIQFGPSEFLTRVSGTIGSYNTSYDVITSITLGNGSIVGFFGHVELYVDSIGVYVNPWVGIWKQEEKEGIIKIGSFGRGGGHRCDIKVTPQHLESITISSKIVINSLTFSYRSHDGQQHILGPWGGGGNNYTINLGPLEFLTKVHGTFGPFGEFRIVITSLIIINNAGHQYGPFSQGGGTPFHAPIPGNGSIVGFFGHQGACLEAIGISLDFMLNVNRALQELILRQDDVGVLGDLPALCSLDYLQCMEVKGGRGQLG</sequence>
<dbReference type="InterPro" id="IPR027417">
    <property type="entry name" value="P-loop_NTPase"/>
</dbReference>
<dbReference type="Gramene" id="OPUNC11G12670.2">
    <property type="protein sequence ID" value="OPUNC11G12670.2"/>
    <property type="gene ID" value="OPUNC11G12670"/>
</dbReference>
<feature type="domain" description="Jacalin-type lectin" evidence="10">
    <location>
        <begin position="1296"/>
        <end position="1439"/>
    </location>
</feature>
<dbReference type="InterPro" id="IPR038005">
    <property type="entry name" value="RX-like_CC"/>
</dbReference>
<dbReference type="Pfam" id="PF23559">
    <property type="entry name" value="WHD_DRP"/>
    <property type="match status" value="1"/>
</dbReference>
<reference evidence="11" key="1">
    <citation type="submission" date="2015-04" db="UniProtKB">
        <authorList>
            <consortium name="EnsemblPlants"/>
        </authorList>
    </citation>
    <scope>IDENTIFICATION</scope>
</reference>
<dbReference type="SMART" id="SM00915">
    <property type="entry name" value="Jacalin"/>
    <property type="match status" value="5"/>
</dbReference>
<dbReference type="FunFam" id="2.100.10.30:FF:000001">
    <property type="entry name" value="Jacalin-related lectin 33"/>
    <property type="match status" value="1"/>
</dbReference>
<dbReference type="Gene3D" id="3.40.50.300">
    <property type="entry name" value="P-loop containing nucleotide triphosphate hydrolases"/>
    <property type="match status" value="1"/>
</dbReference>
<keyword evidence="6" id="KW-0547">Nucleotide-binding</keyword>
<dbReference type="InterPro" id="IPR055414">
    <property type="entry name" value="LRR_R13L4/SHOC2-like"/>
</dbReference>
<dbReference type="Pfam" id="PF18052">
    <property type="entry name" value="Rx_N"/>
    <property type="match status" value="1"/>
</dbReference>
<dbReference type="eggNOG" id="KOG4658">
    <property type="taxonomic scope" value="Eukaryota"/>
</dbReference>
<keyword evidence="5" id="KW-0677">Repeat</keyword>
<accession>A0A0E0MFV5</accession>
<evidence type="ECO:0000256" key="3">
    <source>
        <dbReference type="ARBA" id="ARBA00022614"/>
    </source>
</evidence>
<dbReference type="Gene3D" id="1.10.10.10">
    <property type="entry name" value="Winged helix-like DNA-binding domain superfamily/Winged helix DNA-binding domain"/>
    <property type="match status" value="1"/>
</dbReference>
<evidence type="ECO:0000313" key="11">
    <source>
        <dbReference type="EnsemblPlants" id="OPUNC11G12670.2"/>
    </source>
</evidence>
<dbReference type="FunFam" id="3.40.50.300:FF:001091">
    <property type="entry name" value="Probable disease resistance protein At1g61300"/>
    <property type="match status" value="1"/>
</dbReference>
<dbReference type="PRINTS" id="PR00364">
    <property type="entry name" value="DISEASERSIST"/>
</dbReference>
<dbReference type="CDD" id="cd09612">
    <property type="entry name" value="Jacalin"/>
    <property type="match status" value="5"/>
</dbReference>
<evidence type="ECO:0000256" key="8">
    <source>
        <dbReference type="ARBA" id="ARBA00023054"/>
    </source>
</evidence>
<dbReference type="FunFam" id="1.10.10.10:FF:000322">
    <property type="entry name" value="Probable disease resistance protein At1g63360"/>
    <property type="match status" value="1"/>
</dbReference>
<dbReference type="PANTHER" id="PTHR46506">
    <property type="entry name" value="OS05G0143600 PROTEIN"/>
    <property type="match status" value="1"/>
</dbReference>
<evidence type="ECO:0000256" key="1">
    <source>
        <dbReference type="ARBA" id="ARBA00006568"/>
    </source>
</evidence>
<evidence type="ECO:0000256" key="7">
    <source>
        <dbReference type="ARBA" id="ARBA00022821"/>
    </source>
</evidence>
<evidence type="ECO:0000256" key="2">
    <source>
        <dbReference type="ARBA" id="ARBA00008894"/>
    </source>
</evidence>
<dbReference type="InterPro" id="IPR058922">
    <property type="entry name" value="WHD_DRP"/>
</dbReference>
<dbReference type="Pfam" id="PF00931">
    <property type="entry name" value="NB-ARC"/>
    <property type="match status" value="1"/>
</dbReference>